<accession>A0A0B0P2X6</accession>
<organism evidence="1 2">
    <name type="scientific">Gossypium arboreum</name>
    <name type="common">Tree cotton</name>
    <name type="synonym">Gossypium nanking</name>
    <dbReference type="NCBI Taxonomy" id="29729"/>
    <lineage>
        <taxon>Eukaryota</taxon>
        <taxon>Viridiplantae</taxon>
        <taxon>Streptophyta</taxon>
        <taxon>Embryophyta</taxon>
        <taxon>Tracheophyta</taxon>
        <taxon>Spermatophyta</taxon>
        <taxon>Magnoliopsida</taxon>
        <taxon>eudicotyledons</taxon>
        <taxon>Gunneridae</taxon>
        <taxon>Pentapetalae</taxon>
        <taxon>rosids</taxon>
        <taxon>malvids</taxon>
        <taxon>Malvales</taxon>
        <taxon>Malvaceae</taxon>
        <taxon>Malvoideae</taxon>
        <taxon>Gossypium</taxon>
    </lineage>
</organism>
<evidence type="ECO:0000313" key="1">
    <source>
        <dbReference type="EMBL" id="KHG19237.1"/>
    </source>
</evidence>
<name>A0A0B0P2X6_GOSAR</name>
<keyword evidence="2" id="KW-1185">Reference proteome</keyword>
<evidence type="ECO:0000313" key="2">
    <source>
        <dbReference type="Proteomes" id="UP000032142"/>
    </source>
</evidence>
<reference evidence="2" key="1">
    <citation type="submission" date="2014-09" db="EMBL/GenBank/DDBJ databases">
        <authorList>
            <person name="Mudge J."/>
            <person name="Ramaraj T."/>
            <person name="Lindquist I.E."/>
            <person name="Bharti A.K."/>
            <person name="Sundararajan A."/>
            <person name="Cameron C.T."/>
            <person name="Woodward J.E."/>
            <person name="May G.D."/>
            <person name="Brubaker C."/>
            <person name="Broadhvest J."/>
            <person name="Wilkins T.A."/>
        </authorList>
    </citation>
    <scope>NUCLEOTIDE SEQUENCE</scope>
    <source>
        <strain evidence="2">cv. AKA8401</strain>
    </source>
</reference>
<proteinExistence type="predicted"/>
<gene>
    <name evidence="1" type="ORF">F383_24038</name>
</gene>
<protein>
    <submittedName>
        <fullName evidence="1">3-dehydroquinate synthase</fullName>
    </submittedName>
</protein>
<dbReference type="Proteomes" id="UP000032142">
    <property type="component" value="Unassembled WGS sequence"/>
</dbReference>
<sequence>MAQSLARLNEVKLTNLPQLKGKGRNDIVLTSPSLHKLKELELSKMTEKKQISKVTVPERRGGTSTCTEYLTISNFEELFEYSRYNLSSLKDLRLYKLTELRKVKLHLLIYHRSKFATIVENCENLKCLFPITLAHGGLPNLYRLYLGRVSKLEQVFEGDEGNVNKEEEKVLCGSM</sequence>
<dbReference type="EMBL" id="KN412476">
    <property type="protein sequence ID" value="KHG19237.1"/>
    <property type="molecule type" value="Genomic_DNA"/>
</dbReference>
<dbReference type="AlphaFoldDB" id="A0A0B0P2X6"/>